<keyword evidence="7" id="KW-1185">Reference proteome</keyword>
<dbReference type="SUPFAM" id="SSF55068">
    <property type="entry name" value="Peptide methionine sulfoxide reductase"/>
    <property type="match status" value="1"/>
</dbReference>
<dbReference type="RefSeq" id="WP_167367318.1">
    <property type="nucleotide sequence ID" value="NZ_MPRK01000254.1"/>
</dbReference>
<dbReference type="GO" id="GO:0008113">
    <property type="term" value="F:peptide-methionine (S)-S-oxide reductase activity"/>
    <property type="evidence" value="ECO:0007669"/>
    <property type="project" value="UniProtKB-EC"/>
</dbReference>
<sequence length="80" mass="8760">MSIQIATLGGGCFWCLEAAFARIDGVISVKSGYAGGRMPNPSYEQVCDEITGHAEVVRIEFDSEIIDYATLLEVFFAIHE</sequence>
<proteinExistence type="predicted"/>
<evidence type="ECO:0000256" key="2">
    <source>
        <dbReference type="ARBA" id="ARBA00023002"/>
    </source>
</evidence>
<dbReference type="EMBL" id="MPRK01000254">
    <property type="protein sequence ID" value="OOZ37942.1"/>
    <property type="molecule type" value="Genomic_DNA"/>
</dbReference>
<dbReference type="Proteomes" id="UP000190198">
    <property type="component" value="Unassembled WGS sequence"/>
</dbReference>
<evidence type="ECO:0000313" key="7">
    <source>
        <dbReference type="Proteomes" id="UP000190198"/>
    </source>
</evidence>
<evidence type="ECO:0000259" key="5">
    <source>
        <dbReference type="Pfam" id="PF01625"/>
    </source>
</evidence>
<evidence type="ECO:0000313" key="6">
    <source>
        <dbReference type="EMBL" id="OOZ37942.1"/>
    </source>
</evidence>
<evidence type="ECO:0000256" key="4">
    <source>
        <dbReference type="ARBA" id="ARBA00048782"/>
    </source>
</evidence>
<dbReference type="PANTHER" id="PTHR43774:SF1">
    <property type="entry name" value="PEPTIDE METHIONINE SULFOXIDE REDUCTASE MSRA 2"/>
    <property type="match status" value="1"/>
</dbReference>
<gene>
    <name evidence="6" type="ORF">BOW52_09875</name>
</gene>
<dbReference type="InterPro" id="IPR036509">
    <property type="entry name" value="Met_Sox_Rdtase_MsrA_sf"/>
</dbReference>
<name>A0A1T2KYM7_9GAMM</name>
<feature type="non-terminal residue" evidence="6">
    <location>
        <position position="80"/>
    </location>
</feature>
<comment type="catalytic activity">
    <reaction evidence="3">
        <text>L-methionyl-[protein] + [thioredoxin]-disulfide + H2O = L-methionyl-(S)-S-oxide-[protein] + [thioredoxin]-dithiol</text>
        <dbReference type="Rhea" id="RHEA:14217"/>
        <dbReference type="Rhea" id="RHEA-COMP:10698"/>
        <dbReference type="Rhea" id="RHEA-COMP:10700"/>
        <dbReference type="Rhea" id="RHEA-COMP:12313"/>
        <dbReference type="Rhea" id="RHEA-COMP:12315"/>
        <dbReference type="ChEBI" id="CHEBI:15377"/>
        <dbReference type="ChEBI" id="CHEBI:16044"/>
        <dbReference type="ChEBI" id="CHEBI:29950"/>
        <dbReference type="ChEBI" id="CHEBI:44120"/>
        <dbReference type="ChEBI" id="CHEBI:50058"/>
        <dbReference type="EC" id="1.8.4.11"/>
    </reaction>
</comment>
<dbReference type="Gene3D" id="3.30.1060.10">
    <property type="entry name" value="Peptide methionine sulphoxide reductase MsrA"/>
    <property type="match status" value="1"/>
</dbReference>
<keyword evidence="2" id="KW-0560">Oxidoreductase</keyword>
<dbReference type="PANTHER" id="PTHR43774">
    <property type="entry name" value="PEPTIDE METHIONINE SULFOXIDE REDUCTASE"/>
    <property type="match status" value="1"/>
</dbReference>
<evidence type="ECO:0000256" key="1">
    <source>
        <dbReference type="ARBA" id="ARBA00012502"/>
    </source>
</evidence>
<comment type="caution">
    <text evidence="6">The sequence shown here is derived from an EMBL/GenBank/DDBJ whole genome shotgun (WGS) entry which is preliminary data.</text>
</comment>
<dbReference type="EC" id="1.8.4.11" evidence="1"/>
<reference evidence="6 7" key="1">
    <citation type="submission" date="2016-11" db="EMBL/GenBank/DDBJ databases">
        <title>Mixed transmission modes and dynamic genome evolution in an obligate animal-bacterial symbiosis.</title>
        <authorList>
            <person name="Russell S.L."/>
            <person name="Corbett-Detig R.B."/>
            <person name="Cavanaugh C.M."/>
        </authorList>
    </citation>
    <scope>NUCLEOTIDE SEQUENCE [LARGE SCALE GENOMIC DNA]</scope>
    <source>
        <strain evidence="6">Sp-SM6</strain>
    </source>
</reference>
<dbReference type="Pfam" id="PF01625">
    <property type="entry name" value="PMSR"/>
    <property type="match status" value="1"/>
</dbReference>
<comment type="catalytic activity">
    <reaction evidence="4">
        <text>[thioredoxin]-disulfide + L-methionine + H2O = L-methionine (S)-S-oxide + [thioredoxin]-dithiol</text>
        <dbReference type="Rhea" id="RHEA:19993"/>
        <dbReference type="Rhea" id="RHEA-COMP:10698"/>
        <dbReference type="Rhea" id="RHEA-COMP:10700"/>
        <dbReference type="ChEBI" id="CHEBI:15377"/>
        <dbReference type="ChEBI" id="CHEBI:29950"/>
        <dbReference type="ChEBI" id="CHEBI:50058"/>
        <dbReference type="ChEBI" id="CHEBI:57844"/>
        <dbReference type="ChEBI" id="CHEBI:58772"/>
        <dbReference type="EC" id="1.8.4.11"/>
    </reaction>
</comment>
<accession>A0A1T2KYM7</accession>
<dbReference type="InterPro" id="IPR002569">
    <property type="entry name" value="Met_Sox_Rdtase_MsrA_dom"/>
</dbReference>
<organism evidence="6 7">
    <name type="scientific">Solemya elarraichensis gill symbiont</name>
    <dbReference type="NCBI Taxonomy" id="1918949"/>
    <lineage>
        <taxon>Bacteria</taxon>
        <taxon>Pseudomonadati</taxon>
        <taxon>Pseudomonadota</taxon>
        <taxon>Gammaproteobacteria</taxon>
        <taxon>sulfur-oxidizing symbionts</taxon>
    </lineage>
</organism>
<protein>
    <recommendedName>
        <fullName evidence="1">peptide-methionine (S)-S-oxide reductase</fullName>
        <ecNumber evidence="1">1.8.4.11</ecNumber>
    </recommendedName>
</protein>
<dbReference type="AlphaFoldDB" id="A0A1T2KYM7"/>
<evidence type="ECO:0000256" key="3">
    <source>
        <dbReference type="ARBA" id="ARBA00047806"/>
    </source>
</evidence>
<feature type="domain" description="Peptide methionine sulphoxide reductase MsrA" evidence="5">
    <location>
        <begin position="6"/>
        <end position="80"/>
    </location>
</feature>